<dbReference type="OrthoDB" id="2430838at2759"/>
<reference evidence="1 2" key="1">
    <citation type="submission" date="2018-08" db="EMBL/GenBank/DDBJ databases">
        <title>Genome and evolution of the arbuscular mycorrhizal fungus Diversispora epigaea (formerly Glomus versiforme) and its bacterial endosymbionts.</title>
        <authorList>
            <person name="Sun X."/>
            <person name="Fei Z."/>
            <person name="Harrison M."/>
        </authorList>
    </citation>
    <scope>NUCLEOTIDE SEQUENCE [LARGE SCALE GENOMIC DNA]</scope>
    <source>
        <strain evidence="1 2">IT104</strain>
    </source>
</reference>
<evidence type="ECO:0000313" key="2">
    <source>
        <dbReference type="Proteomes" id="UP000266861"/>
    </source>
</evidence>
<sequence length="62" mass="7009">MRGEYTCEYIHNSGEVCGRGCRCGKPNASGPGTYKKHAKGYYVMQFYARKLREAEHSMSELA</sequence>
<dbReference type="Proteomes" id="UP000266861">
    <property type="component" value="Unassembled WGS sequence"/>
</dbReference>
<dbReference type="EMBL" id="PQFF01000012">
    <property type="protein sequence ID" value="RHZ89407.1"/>
    <property type="molecule type" value="Genomic_DNA"/>
</dbReference>
<proteinExistence type="predicted"/>
<comment type="caution">
    <text evidence="1">The sequence shown here is derived from an EMBL/GenBank/DDBJ whole genome shotgun (WGS) entry which is preliminary data.</text>
</comment>
<keyword evidence="2" id="KW-1185">Reference proteome</keyword>
<accession>A0A397JP29</accession>
<gene>
    <name evidence="1" type="ORF">Glove_14g3</name>
</gene>
<dbReference type="AlphaFoldDB" id="A0A397JP29"/>
<evidence type="ECO:0000313" key="1">
    <source>
        <dbReference type="EMBL" id="RHZ89407.1"/>
    </source>
</evidence>
<name>A0A397JP29_9GLOM</name>
<protein>
    <submittedName>
        <fullName evidence="1">Uncharacterized protein</fullName>
    </submittedName>
</protein>
<organism evidence="1 2">
    <name type="scientific">Diversispora epigaea</name>
    <dbReference type="NCBI Taxonomy" id="1348612"/>
    <lineage>
        <taxon>Eukaryota</taxon>
        <taxon>Fungi</taxon>
        <taxon>Fungi incertae sedis</taxon>
        <taxon>Mucoromycota</taxon>
        <taxon>Glomeromycotina</taxon>
        <taxon>Glomeromycetes</taxon>
        <taxon>Diversisporales</taxon>
        <taxon>Diversisporaceae</taxon>
        <taxon>Diversispora</taxon>
    </lineage>
</organism>